<protein>
    <submittedName>
        <fullName evidence="8">DNA repair protein RadC</fullName>
    </submittedName>
</protein>
<evidence type="ECO:0000259" key="7">
    <source>
        <dbReference type="PROSITE" id="PS50249"/>
    </source>
</evidence>
<dbReference type="Pfam" id="PF04002">
    <property type="entry name" value="RadC"/>
    <property type="match status" value="1"/>
</dbReference>
<sequence length="218" mass="23954">MEVRELPPHDRPRERLVERGPGALSSEELMSVILGSGIKGKGVRKLAREVLSFLEARNFSCSVKELTTIEGLGQAKATLILAAFELARRYLAPPSTPITTPEIAYQFLRPYADKKQEHFLCLSLNGAQELIALRVVSVGLVNRALTHPREVFADPIADRAASIIVAHNHPSGSLTPSVEDQEVTRRLKEAGEILGIPLLDHIVFSQKGYLSLKQAGYL</sequence>
<dbReference type="CDD" id="cd08071">
    <property type="entry name" value="MPN_DUF2466"/>
    <property type="match status" value="1"/>
</dbReference>
<dbReference type="NCBIfam" id="NF000642">
    <property type="entry name" value="PRK00024.1"/>
    <property type="match status" value="1"/>
</dbReference>
<evidence type="ECO:0000256" key="5">
    <source>
        <dbReference type="ARBA" id="ARBA00023049"/>
    </source>
</evidence>
<evidence type="ECO:0000256" key="6">
    <source>
        <dbReference type="RuleBase" id="RU003797"/>
    </source>
</evidence>
<reference evidence="8 9" key="2">
    <citation type="journal article" date="2010" name="J. Bacteriol.">
        <title>Genome sequence of the polysaccharide-degrading, thermophilic anaerobe Spirochaeta thermophila DSM 6192.</title>
        <authorList>
            <person name="Angelov A."/>
            <person name="Liebl S."/>
            <person name="Ballschmiter M."/>
            <person name="Bomeke M."/>
            <person name="Lehmann R."/>
            <person name="Liesegang H."/>
            <person name="Daniel R."/>
            <person name="Liebl W."/>
        </authorList>
    </citation>
    <scope>NUCLEOTIDE SEQUENCE [LARGE SCALE GENOMIC DNA]</scope>
    <source>
        <strain evidence="9">ATCC 49972 / DSM 6192 / RI 19.B1</strain>
    </source>
</reference>
<dbReference type="HOGENOM" id="CLU_073529_0_2_12"/>
<accession>E0RTJ8</accession>
<dbReference type="NCBIfam" id="TIGR00608">
    <property type="entry name" value="radc"/>
    <property type="match status" value="1"/>
</dbReference>
<evidence type="ECO:0000313" key="8">
    <source>
        <dbReference type="EMBL" id="ADN02229.1"/>
    </source>
</evidence>
<feature type="domain" description="MPN" evidence="7">
    <location>
        <begin position="97"/>
        <end position="218"/>
    </location>
</feature>
<dbReference type="PROSITE" id="PS50249">
    <property type="entry name" value="MPN"/>
    <property type="match status" value="1"/>
</dbReference>
<dbReference type="InterPro" id="IPR001405">
    <property type="entry name" value="UPF0758"/>
</dbReference>
<dbReference type="GO" id="GO:0008237">
    <property type="term" value="F:metallopeptidase activity"/>
    <property type="evidence" value="ECO:0007669"/>
    <property type="project" value="UniProtKB-KW"/>
</dbReference>
<dbReference type="EMBL" id="CP001698">
    <property type="protein sequence ID" value="ADN02229.1"/>
    <property type="molecule type" value="Genomic_DNA"/>
</dbReference>
<dbReference type="PROSITE" id="PS01302">
    <property type="entry name" value="UPF0758"/>
    <property type="match status" value="1"/>
</dbReference>
<dbReference type="GO" id="GO:0046872">
    <property type="term" value="F:metal ion binding"/>
    <property type="evidence" value="ECO:0007669"/>
    <property type="project" value="UniProtKB-KW"/>
</dbReference>
<evidence type="ECO:0000256" key="3">
    <source>
        <dbReference type="ARBA" id="ARBA00022801"/>
    </source>
</evidence>
<name>E0RTJ8_WINT6</name>
<keyword evidence="2" id="KW-0479">Metal-binding</keyword>
<evidence type="ECO:0000313" key="9">
    <source>
        <dbReference type="Proteomes" id="UP000001296"/>
    </source>
</evidence>
<evidence type="ECO:0000256" key="2">
    <source>
        <dbReference type="ARBA" id="ARBA00022723"/>
    </source>
</evidence>
<dbReference type="Pfam" id="PF20582">
    <property type="entry name" value="UPF0758_N"/>
    <property type="match status" value="1"/>
</dbReference>
<dbReference type="InterPro" id="IPR025657">
    <property type="entry name" value="RadC_JAB"/>
</dbReference>
<keyword evidence="3" id="KW-0378">Hydrolase</keyword>
<dbReference type="PANTHER" id="PTHR30471">
    <property type="entry name" value="DNA REPAIR PROTEIN RADC"/>
    <property type="match status" value="1"/>
</dbReference>
<dbReference type="PANTHER" id="PTHR30471:SF3">
    <property type="entry name" value="UPF0758 PROTEIN YEES-RELATED"/>
    <property type="match status" value="1"/>
</dbReference>
<keyword evidence="5" id="KW-0482">Metalloprotease</keyword>
<evidence type="ECO:0000256" key="1">
    <source>
        <dbReference type="ARBA" id="ARBA00022670"/>
    </source>
</evidence>
<comment type="similarity">
    <text evidence="6">Belongs to the UPF0758 family.</text>
</comment>
<proteinExistence type="inferred from homology"/>
<dbReference type="InterPro" id="IPR020891">
    <property type="entry name" value="UPF0758_CS"/>
</dbReference>
<dbReference type="InterPro" id="IPR046778">
    <property type="entry name" value="UPF0758_N"/>
</dbReference>
<dbReference type="AlphaFoldDB" id="E0RTJ8"/>
<organism evidence="8 9">
    <name type="scientific">Winmispira thermophila (strain ATCC 49972 / DSM 6192 / RI 19.B1)</name>
    <name type="common">Spirochaeta thermophila</name>
    <dbReference type="NCBI Taxonomy" id="665571"/>
    <lineage>
        <taxon>Bacteria</taxon>
        <taxon>Pseudomonadati</taxon>
        <taxon>Spirochaetota</taxon>
        <taxon>Spirochaetia</taxon>
        <taxon>Winmispirales</taxon>
        <taxon>Winmispiraceae</taxon>
        <taxon>Winmispira</taxon>
    </lineage>
</organism>
<reference key="1">
    <citation type="submission" date="2009-08" db="EMBL/GenBank/DDBJ databases">
        <title>The genome sequence of Spirochaeta thermophila DSM6192.</title>
        <authorList>
            <person name="Angelov A."/>
            <person name="Mientus M."/>
            <person name="Wittenberg S."/>
            <person name="Lehmann R."/>
            <person name="Liesegang H."/>
            <person name="Daniel R."/>
            <person name="Liebl W."/>
        </authorList>
    </citation>
    <scope>NUCLEOTIDE SEQUENCE</scope>
    <source>
        <strain>DSM 6192</strain>
    </source>
</reference>
<dbReference type="RefSeq" id="WP_013314070.1">
    <property type="nucleotide sequence ID" value="NC_014484.1"/>
</dbReference>
<gene>
    <name evidence="8" type="primary">radC</name>
    <name evidence="8" type="ordered locus">STHERM_c12880</name>
</gene>
<dbReference type="PaxDb" id="665571-STHERM_c12880"/>
<dbReference type="eggNOG" id="COG2003">
    <property type="taxonomic scope" value="Bacteria"/>
</dbReference>
<dbReference type="Gene3D" id="3.40.140.10">
    <property type="entry name" value="Cytidine Deaminase, domain 2"/>
    <property type="match status" value="1"/>
</dbReference>
<keyword evidence="4" id="KW-0862">Zinc</keyword>
<dbReference type="InterPro" id="IPR037518">
    <property type="entry name" value="MPN"/>
</dbReference>
<dbReference type="Proteomes" id="UP000001296">
    <property type="component" value="Chromosome"/>
</dbReference>
<keyword evidence="1" id="KW-0645">Protease</keyword>
<dbReference type="GO" id="GO:0006508">
    <property type="term" value="P:proteolysis"/>
    <property type="evidence" value="ECO:0007669"/>
    <property type="project" value="UniProtKB-KW"/>
</dbReference>
<dbReference type="KEGG" id="sta:STHERM_c12880"/>
<evidence type="ECO:0000256" key="4">
    <source>
        <dbReference type="ARBA" id="ARBA00022833"/>
    </source>
</evidence>